<gene>
    <name evidence="1" type="ORF">F7D25_15235</name>
</gene>
<organism evidence="1 2">
    <name type="scientific">Segatella copri</name>
    <dbReference type="NCBI Taxonomy" id="165179"/>
    <lineage>
        <taxon>Bacteria</taxon>
        <taxon>Pseudomonadati</taxon>
        <taxon>Bacteroidota</taxon>
        <taxon>Bacteroidia</taxon>
        <taxon>Bacteroidales</taxon>
        <taxon>Prevotellaceae</taxon>
        <taxon>Segatella</taxon>
    </lineage>
</organism>
<accession>A0A6G1VQP8</accession>
<dbReference type="Proteomes" id="UP000477980">
    <property type="component" value="Unassembled WGS sequence"/>
</dbReference>
<dbReference type="EMBL" id="VZAH01000156">
    <property type="protein sequence ID" value="MQP15720.1"/>
    <property type="molecule type" value="Genomic_DNA"/>
</dbReference>
<sequence>MAKQFFVLGIGGTGMRCIESLIHLCAMGMFDNTDIHLLALDTDKNNGNFSRLKEVKEAYVKAKGVEASSRVALQDTFFSANIKYYEFSPNYEHKSTFKAVFDYSNTQYNHNEETDLADLVLAKNVEDFNLRHGYRAQTHLGSMMMYHSIIEAAKSPTNNDLKSFLGELAKQAQTGNPRVFILGSVFGGTGASSIPIIPQAISKAAEIMTNGAVNVLKSAYFGSTLLTAYFSFKAPSSNELANQKVIATSDKFALNSQVAMMFYEDDSTVKSTYQKFYMMGTDSLSWDPMAKDRDNISETITGGEKQKNDSHYIELLAASSALSFYNEDESVLAVNKQNVKTDYEYCAINDNGKFDFQDFVGQQRAEEFAKKFGLLIAFSLFCNGTDDFVESVRSGGVKEIQEFLDINVNQVLALKEYFNLFFVRVNANGTLSEGWLKQIHRSAGGGDNFLFNASLFSPSDLKSLMKLSWNKNLYRTEGIGKDNHYSTGIFGSKFDSFKKQFLLTRDKDSSWKNITNNGEQLNKLIYDTLSSLYNFK</sequence>
<dbReference type="OrthoDB" id="844533at2"/>
<name>A0A6G1VQP8_9BACT</name>
<dbReference type="AlphaFoldDB" id="A0A6G1VQP8"/>
<proteinExistence type="predicted"/>
<reference evidence="1 2" key="1">
    <citation type="submission" date="2019-09" db="EMBL/GenBank/DDBJ databases">
        <title>Distinct polysaccharide growth profiles of human intestinal Prevotella copri isolates.</title>
        <authorList>
            <person name="Fehlner-Peach H."/>
            <person name="Magnabosco C."/>
            <person name="Raghavan V."/>
            <person name="Scher J.U."/>
            <person name="Tett A."/>
            <person name="Cox L.M."/>
            <person name="Gottsegen C."/>
            <person name="Watters A."/>
            <person name="Wiltshire- Gordon J.D."/>
            <person name="Segata N."/>
            <person name="Bonneau R."/>
            <person name="Littman D.R."/>
        </authorList>
    </citation>
    <scope>NUCLEOTIDE SEQUENCE [LARGE SCALE GENOMIC DNA]</scope>
    <source>
        <strain evidence="2">iAA917</strain>
    </source>
</reference>
<evidence type="ECO:0000313" key="2">
    <source>
        <dbReference type="Proteomes" id="UP000477980"/>
    </source>
</evidence>
<comment type="caution">
    <text evidence="1">The sequence shown here is derived from an EMBL/GenBank/DDBJ whole genome shotgun (WGS) entry which is preliminary data.</text>
</comment>
<protein>
    <submittedName>
        <fullName evidence="1">Uncharacterized protein</fullName>
    </submittedName>
</protein>
<evidence type="ECO:0000313" key="1">
    <source>
        <dbReference type="EMBL" id="MQP15720.1"/>
    </source>
</evidence>
<dbReference type="RefSeq" id="WP_153090133.1">
    <property type="nucleotide sequence ID" value="NZ_VZAH01000156.1"/>
</dbReference>